<dbReference type="InterPro" id="IPR038602">
    <property type="entry name" value="Mite_allergen_7_sf"/>
</dbReference>
<dbReference type="InParanoid" id="A0A212F3P2"/>
<reference evidence="2 3" key="1">
    <citation type="journal article" date="2011" name="Cell">
        <title>The monarch butterfly genome yields insights into long-distance migration.</title>
        <authorList>
            <person name="Zhan S."/>
            <person name="Merlin C."/>
            <person name="Boore J.L."/>
            <person name="Reppert S.M."/>
        </authorList>
    </citation>
    <scope>NUCLEOTIDE SEQUENCE [LARGE SCALE GENOMIC DNA]</scope>
    <source>
        <strain evidence="2">F-2</strain>
    </source>
</reference>
<dbReference type="Gene3D" id="3.15.10.50">
    <property type="match status" value="1"/>
</dbReference>
<accession>A0A212F3P2</accession>
<dbReference type="eggNOG" id="ENOG502T7DM">
    <property type="taxonomic scope" value="Eukaryota"/>
</dbReference>
<dbReference type="AlphaFoldDB" id="A0A212F3P2"/>
<dbReference type="Proteomes" id="UP000007151">
    <property type="component" value="Unassembled WGS sequence"/>
</dbReference>
<feature type="compositionally biased region" description="Basic residues" evidence="1">
    <location>
        <begin position="479"/>
        <end position="505"/>
    </location>
</feature>
<feature type="compositionally biased region" description="Polar residues" evidence="1">
    <location>
        <begin position="429"/>
        <end position="439"/>
    </location>
</feature>
<evidence type="ECO:0000313" key="3">
    <source>
        <dbReference type="Proteomes" id="UP000007151"/>
    </source>
</evidence>
<dbReference type="PROSITE" id="PS51257">
    <property type="entry name" value="PROKAR_LIPOPROTEIN"/>
    <property type="match status" value="1"/>
</dbReference>
<proteinExistence type="predicted"/>
<protein>
    <submittedName>
        <fullName evidence="2">Uncharacterized protein</fullName>
    </submittedName>
</protein>
<sequence>MLKTRGIAERAEHKAFVDQSQIPAGINLGGSCMMRIPNAVLFFHRMKLRNNTRFRVVKLESNLTTLELKARLNLNDLHLLGSYDISHTLQETSHLLYYPSFGEVEFLLKNVSYVVDGHYRLLDKRLNLELVTSEISMDGIMMTYKDRNFSNSFSMETKNIESFTERLQVDLDKWIRDYFNDYLAYFIVAKDNEFEKYNQEKTTALNNYADKVIDIIKQKIYKIQAHAVQLPTFTIKTQSGGDIRLRDGVLRGLDSIYRRSIATGSKENNLRHVDAVVGFSNLKLQYRYDTISQSGSPSITGVLTLTADDLIALMELKLVRESESSDISFRYLEQTKPETLTVEGSANRMISNFKYVLERHVIAIMTNTLMHNINMLGTLDKCVPTFAAYKDPTEKQTDDDNPSEENKIFNPDETSEKTQTNENYDRDNNTVNNKAQKLKNSADYEDKENGEGKSEEQSAQRDIDISVHVEYSRNDHQYKRSRSTTKKRPKKPKLRRNKRLNKKKYVQPSFKQEMTK</sequence>
<keyword evidence="3" id="KW-1185">Reference proteome</keyword>
<evidence type="ECO:0000256" key="1">
    <source>
        <dbReference type="SAM" id="MobiDB-lite"/>
    </source>
</evidence>
<feature type="compositionally biased region" description="Basic and acidic residues" evidence="1">
    <location>
        <begin position="440"/>
        <end position="478"/>
    </location>
</feature>
<comment type="caution">
    <text evidence="2">The sequence shown here is derived from an EMBL/GenBank/DDBJ whole genome shotgun (WGS) entry which is preliminary data.</text>
</comment>
<evidence type="ECO:0000313" key="2">
    <source>
        <dbReference type="EMBL" id="OWR48333.1"/>
    </source>
</evidence>
<dbReference type="EMBL" id="AGBW02010532">
    <property type="protein sequence ID" value="OWR48333.1"/>
    <property type="molecule type" value="Genomic_DNA"/>
</dbReference>
<feature type="region of interest" description="Disordered" evidence="1">
    <location>
        <begin position="392"/>
        <end position="516"/>
    </location>
</feature>
<name>A0A212F3P2_DANPL</name>
<dbReference type="KEGG" id="dpl:KGM_207830"/>
<gene>
    <name evidence="2" type="ORF">KGM_207830</name>
</gene>
<organism evidence="2 3">
    <name type="scientific">Danaus plexippus plexippus</name>
    <dbReference type="NCBI Taxonomy" id="278856"/>
    <lineage>
        <taxon>Eukaryota</taxon>
        <taxon>Metazoa</taxon>
        <taxon>Ecdysozoa</taxon>
        <taxon>Arthropoda</taxon>
        <taxon>Hexapoda</taxon>
        <taxon>Insecta</taxon>
        <taxon>Pterygota</taxon>
        <taxon>Neoptera</taxon>
        <taxon>Endopterygota</taxon>
        <taxon>Lepidoptera</taxon>
        <taxon>Glossata</taxon>
        <taxon>Ditrysia</taxon>
        <taxon>Papilionoidea</taxon>
        <taxon>Nymphalidae</taxon>
        <taxon>Danainae</taxon>
        <taxon>Danaini</taxon>
        <taxon>Danaina</taxon>
        <taxon>Danaus</taxon>
        <taxon>Danaus</taxon>
    </lineage>
</organism>